<keyword evidence="4" id="KW-1185">Reference proteome</keyword>
<organism evidence="3 4">
    <name type="scientific">Shewanella mangrovi</name>
    <dbReference type="NCBI Taxonomy" id="1515746"/>
    <lineage>
        <taxon>Bacteria</taxon>
        <taxon>Pseudomonadati</taxon>
        <taxon>Pseudomonadota</taxon>
        <taxon>Gammaproteobacteria</taxon>
        <taxon>Alteromonadales</taxon>
        <taxon>Shewanellaceae</taxon>
        <taxon>Shewanella</taxon>
    </lineage>
</organism>
<gene>
    <name evidence="3" type="ORF">HR45_05605</name>
</gene>
<dbReference type="Proteomes" id="UP000029264">
    <property type="component" value="Unassembled WGS sequence"/>
</dbReference>
<dbReference type="GO" id="GO:0009055">
    <property type="term" value="F:electron transfer activity"/>
    <property type="evidence" value="ECO:0007669"/>
    <property type="project" value="TreeGrafter"/>
</dbReference>
<name>A0A094JFI8_9GAMM</name>
<dbReference type="GO" id="GO:0010181">
    <property type="term" value="F:FMN binding"/>
    <property type="evidence" value="ECO:0007669"/>
    <property type="project" value="TreeGrafter"/>
</dbReference>
<dbReference type="eggNOG" id="COG2249">
    <property type="taxonomic scope" value="Bacteria"/>
</dbReference>
<dbReference type="PANTHER" id="PTHR47307:SF2">
    <property type="entry name" value="GLUTATHIONE-REGULATED POTASSIUM-EFFLUX SYSTEM ANCILLARY PROTEIN KEFF"/>
    <property type="match status" value="1"/>
</dbReference>
<dbReference type="GO" id="GO:0003955">
    <property type="term" value="F:NAD(P)H dehydrogenase (quinone) activity"/>
    <property type="evidence" value="ECO:0007669"/>
    <property type="project" value="TreeGrafter"/>
</dbReference>
<dbReference type="Gene3D" id="3.40.50.360">
    <property type="match status" value="1"/>
</dbReference>
<keyword evidence="1" id="KW-0560">Oxidoreductase</keyword>
<proteinExistence type="predicted"/>
<dbReference type="SUPFAM" id="SSF52218">
    <property type="entry name" value="Flavoproteins"/>
    <property type="match status" value="1"/>
</dbReference>
<dbReference type="AlphaFoldDB" id="A0A094JFI8"/>
<dbReference type="InterPro" id="IPR003680">
    <property type="entry name" value="Flavodoxin_fold"/>
</dbReference>
<dbReference type="EMBL" id="JPEO01000003">
    <property type="protein sequence ID" value="KFZ37987.1"/>
    <property type="molecule type" value="Genomic_DNA"/>
</dbReference>
<evidence type="ECO:0000259" key="2">
    <source>
        <dbReference type="Pfam" id="PF02525"/>
    </source>
</evidence>
<feature type="domain" description="Flavodoxin-like fold" evidence="2">
    <location>
        <begin position="1"/>
        <end position="170"/>
    </location>
</feature>
<dbReference type="InterPro" id="IPR029039">
    <property type="entry name" value="Flavoprotein-like_sf"/>
</dbReference>
<dbReference type="PANTHER" id="PTHR47307">
    <property type="entry name" value="GLUTATHIONE-REGULATED POTASSIUM-EFFLUX SYSTEM ANCILLARY PROTEIN KEFG"/>
    <property type="match status" value="1"/>
</dbReference>
<dbReference type="OrthoDB" id="9798454at2"/>
<reference evidence="3 4" key="1">
    <citation type="submission" date="2014-06" db="EMBL/GenBank/DDBJ databases">
        <title>Shewanella sp. YQH10.</title>
        <authorList>
            <person name="Liu Y."/>
            <person name="Zeng R."/>
        </authorList>
    </citation>
    <scope>NUCLEOTIDE SEQUENCE [LARGE SCALE GENOMIC DNA]</scope>
    <source>
        <strain evidence="3 4">YQH10</strain>
    </source>
</reference>
<dbReference type="STRING" id="1515746.HR45_05605"/>
<comment type="caution">
    <text evidence="3">The sequence shown here is derived from an EMBL/GenBank/DDBJ whole genome shotgun (WGS) entry which is preliminary data.</text>
</comment>
<evidence type="ECO:0000313" key="4">
    <source>
        <dbReference type="Proteomes" id="UP000029264"/>
    </source>
</evidence>
<dbReference type="RefSeq" id="WP_037440557.1">
    <property type="nucleotide sequence ID" value="NZ_JPEO01000003.1"/>
</dbReference>
<protein>
    <submittedName>
        <fullName evidence="3">NAD(P)H dehydrogenase</fullName>
    </submittedName>
</protein>
<sequence>MKTLVIVSHPYPEQSKVIKAVEQHLATLPDVEVRNLESLYGSDINGFDVAAEQQAYAGKDRIVYLYPTHWFNITPMLKAYFNQVWSYGWAFGPGGEALKGKTLLAVTSAGAGEQMYSADGLVQSTMDEVLTPMKANALYVGMHYAEPLVLFNSMDVEPARLAEFKQQVSAAIQ</sequence>
<dbReference type="Pfam" id="PF02525">
    <property type="entry name" value="Flavodoxin_2"/>
    <property type="match status" value="1"/>
</dbReference>
<evidence type="ECO:0000313" key="3">
    <source>
        <dbReference type="EMBL" id="KFZ37987.1"/>
    </source>
</evidence>
<accession>A0A094JFI8</accession>
<evidence type="ECO:0000256" key="1">
    <source>
        <dbReference type="ARBA" id="ARBA00023002"/>
    </source>
</evidence>
<dbReference type="InterPro" id="IPR046980">
    <property type="entry name" value="KefG/KefF"/>
</dbReference>